<dbReference type="Gene3D" id="3.20.20.450">
    <property type="entry name" value="EAL domain"/>
    <property type="match status" value="1"/>
</dbReference>
<dbReference type="Proteomes" id="UP000053354">
    <property type="component" value="Chromosome"/>
</dbReference>
<dbReference type="PROSITE" id="PS50887">
    <property type="entry name" value="GGDEF"/>
    <property type="match status" value="1"/>
</dbReference>
<feature type="domain" description="PAS" evidence="2">
    <location>
        <begin position="250"/>
        <end position="303"/>
    </location>
</feature>
<dbReference type="STRING" id="1302659.I858_000255"/>
<evidence type="ECO:0000259" key="4">
    <source>
        <dbReference type="PROSITE" id="PS50883"/>
    </source>
</evidence>
<evidence type="ECO:0000259" key="6">
    <source>
        <dbReference type="PROSITE" id="PS50924"/>
    </source>
</evidence>
<evidence type="ECO:0000259" key="2">
    <source>
        <dbReference type="PROSITE" id="PS50112"/>
    </source>
</evidence>
<dbReference type="PROSITE" id="PS50924">
    <property type="entry name" value="MHYT"/>
    <property type="match status" value="1"/>
</dbReference>
<dbReference type="FunFam" id="3.20.20.450:FF:000001">
    <property type="entry name" value="Cyclic di-GMP phosphodiesterase yahA"/>
    <property type="match status" value="1"/>
</dbReference>
<feature type="transmembrane region" description="Helical" evidence="1">
    <location>
        <begin position="76"/>
        <end position="97"/>
    </location>
</feature>
<dbReference type="InterPro" id="IPR029787">
    <property type="entry name" value="Nucleotide_cyclase"/>
</dbReference>
<feature type="transmembrane region" description="Helical" evidence="1">
    <location>
        <begin position="217"/>
        <end position="237"/>
    </location>
</feature>
<evidence type="ECO:0000259" key="5">
    <source>
        <dbReference type="PROSITE" id="PS50887"/>
    </source>
</evidence>
<sequence>MKVLPLSYDLTLIFFSIAVVLISSFIALTISGTLYKTVGKARLKWIVFGAFVMGLGIWSMHFIGMLASHLSVTITYSTPLVIVSILPALFASGLAFAIISRPQVRKHEIITGSVLISSGIIAMHYIGMAAMKMQATIEYDLFLWVLSVVIALVASLLAMVLLVYSRNRQGYFWLKMTSAIFITMGVSGMHYVGMAAARFTASNHHVLVSSNSISSVYIAYNVGLGMVLILLIAVLSLRSDNKVKSILDEYNLQFHSVIESATDGIVVTDANRGILQWNQGAQSLFGYTKDEVEHKDVQLIFPEAYPNFHLKKTVIASEKTIEMVGRKKDGNQFPVELSSGSWETPHGNYYSLIIRDITERRKSEKKIRDLVYLDSLTGLPNRRLFNDRLETAIEQSKENQSVLTVFYLDLDQFKLVNDTFGHQIGDQLLIDVATRIKTCIGKTDTLARLGGDEFVLLLPNTEYAAAKIIGEHILKELNQEFFLNDETIFITPSIGASLFPADGTESEQLMKNADIAMYRVKEEGKNSLQFFTFEMNELISRKSKIAMSIRKGLELGEFSVHYQPQIDIETEKIIGVEALVRWNHSKLGVISPAEFIPIAEENGMILYIGEFVLRTACQQNKNWQDAGVEPFRVAVNMSAKQFSQSNIAEVITRALKDADLAPEFLELELTESIIQKATAAISKMHELKKMGIHLSIDDFGTGYSSLSYLKLFPIDTLKIDQHFTRNIHSDAKDAALVDTIIQMARNLELNVIAEGVETVEQLAFLKNKRCHQAQGYYFHKPLMPEQIEELYLKI</sequence>
<evidence type="ECO:0000313" key="7">
    <source>
        <dbReference type="EMBL" id="ANU25509.1"/>
    </source>
</evidence>
<dbReference type="InterPro" id="IPR043128">
    <property type="entry name" value="Rev_trsase/Diguanyl_cyclase"/>
</dbReference>
<dbReference type="KEGG" id="pll:I858_000255"/>
<feature type="domain" description="GGDEF" evidence="5">
    <location>
        <begin position="401"/>
        <end position="533"/>
    </location>
</feature>
<protein>
    <submittedName>
        <fullName evidence="7">Bifunctional diguanylate cyclase/phosphodiesterase</fullName>
    </submittedName>
</protein>
<dbReference type="SMART" id="SM00267">
    <property type="entry name" value="GGDEF"/>
    <property type="match status" value="1"/>
</dbReference>
<evidence type="ECO:0000259" key="3">
    <source>
        <dbReference type="PROSITE" id="PS50113"/>
    </source>
</evidence>
<dbReference type="PROSITE" id="PS50112">
    <property type="entry name" value="PAS"/>
    <property type="match status" value="1"/>
</dbReference>
<dbReference type="EMBL" id="CP016540">
    <property type="protein sequence ID" value="ANU25509.1"/>
    <property type="molecule type" value="Genomic_DNA"/>
</dbReference>
<reference evidence="7" key="1">
    <citation type="submission" date="2016-10" db="EMBL/GenBank/DDBJ databases">
        <authorList>
            <person name="See-Too W.S."/>
        </authorList>
    </citation>
    <scope>NUCLEOTIDE SEQUENCE</scope>
    <source>
        <strain evidence="7">L10.15</strain>
    </source>
</reference>
<dbReference type="SUPFAM" id="SSF141868">
    <property type="entry name" value="EAL domain-like"/>
    <property type="match status" value="1"/>
</dbReference>
<dbReference type="SUPFAM" id="SSF55073">
    <property type="entry name" value="Nucleotide cyclase"/>
    <property type="match status" value="1"/>
</dbReference>
<dbReference type="CDD" id="cd01948">
    <property type="entry name" value="EAL"/>
    <property type="match status" value="1"/>
</dbReference>
<dbReference type="CDD" id="cd01949">
    <property type="entry name" value="GGDEF"/>
    <property type="match status" value="1"/>
</dbReference>
<keyword evidence="1" id="KW-1133">Transmembrane helix</keyword>
<dbReference type="Gene3D" id="3.30.70.270">
    <property type="match status" value="1"/>
</dbReference>
<dbReference type="Pfam" id="PF00563">
    <property type="entry name" value="EAL"/>
    <property type="match status" value="1"/>
</dbReference>
<dbReference type="InterPro" id="IPR035965">
    <property type="entry name" value="PAS-like_dom_sf"/>
</dbReference>
<dbReference type="Pfam" id="PF00990">
    <property type="entry name" value="GGDEF"/>
    <property type="match status" value="1"/>
</dbReference>
<dbReference type="CDD" id="cd00130">
    <property type="entry name" value="PAS"/>
    <property type="match status" value="1"/>
</dbReference>
<feature type="transmembrane region" description="Helical" evidence="1">
    <location>
        <begin position="12"/>
        <end position="35"/>
    </location>
</feature>
<accession>A0A1B1RX50</accession>
<dbReference type="InterPro" id="IPR000014">
    <property type="entry name" value="PAS"/>
</dbReference>
<dbReference type="InterPro" id="IPR001633">
    <property type="entry name" value="EAL_dom"/>
</dbReference>
<feature type="transmembrane region" description="Helical" evidence="1">
    <location>
        <begin position="109"/>
        <end position="129"/>
    </location>
</feature>
<dbReference type="InterPro" id="IPR000160">
    <property type="entry name" value="GGDEF_dom"/>
</dbReference>
<keyword evidence="1" id="KW-0812">Transmembrane</keyword>
<keyword evidence="8" id="KW-1185">Reference proteome</keyword>
<dbReference type="AlphaFoldDB" id="A0A1B1RX50"/>
<feature type="domain" description="MHYT" evidence="6">
    <location>
        <begin position="8"/>
        <end position="200"/>
    </location>
</feature>
<evidence type="ECO:0000313" key="8">
    <source>
        <dbReference type="Proteomes" id="UP000053354"/>
    </source>
</evidence>
<dbReference type="SMART" id="SM00052">
    <property type="entry name" value="EAL"/>
    <property type="match status" value="1"/>
</dbReference>
<name>A0A1B1RX50_9BACL</name>
<organism evidence="7 8">
    <name type="scientific">Planococcus versutus</name>
    <dbReference type="NCBI Taxonomy" id="1302659"/>
    <lineage>
        <taxon>Bacteria</taxon>
        <taxon>Bacillati</taxon>
        <taxon>Bacillota</taxon>
        <taxon>Bacilli</taxon>
        <taxon>Bacillales</taxon>
        <taxon>Caryophanaceae</taxon>
        <taxon>Planococcus</taxon>
    </lineage>
</organism>
<evidence type="ECO:0000256" key="1">
    <source>
        <dbReference type="PROSITE-ProRule" id="PRU00244"/>
    </source>
</evidence>
<dbReference type="Pfam" id="PF13426">
    <property type="entry name" value="PAS_9"/>
    <property type="match status" value="1"/>
</dbReference>
<gene>
    <name evidence="7" type="ORF">I858_000255</name>
</gene>
<dbReference type="InterPro" id="IPR005330">
    <property type="entry name" value="MHYT_dom"/>
</dbReference>
<keyword evidence="1" id="KW-0472">Membrane</keyword>
<dbReference type="InterPro" id="IPR052155">
    <property type="entry name" value="Biofilm_reg_signaling"/>
</dbReference>
<dbReference type="GO" id="GO:0016020">
    <property type="term" value="C:membrane"/>
    <property type="evidence" value="ECO:0007669"/>
    <property type="project" value="UniProtKB-UniRule"/>
</dbReference>
<dbReference type="PANTHER" id="PTHR44757:SF2">
    <property type="entry name" value="BIOFILM ARCHITECTURE MAINTENANCE PROTEIN MBAA"/>
    <property type="match status" value="1"/>
</dbReference>
<feature type="transmembrane region" description="Helical" evidence="1">
    <location>
        <begin position="141"/>
        <end position="164"/>
    </location>
</feature>
<dbReference type="InterPro" id="IPR000700">
    <property type="entry name" value="PAS-assoc_C"/>
</dbReference>
<dbReference type="PROSITE" id="PS50113">
    <property type="entry name" value="PAC"/>
    <property type="match status" value="1"/>
</dbReference>
<dbReference type="Gene3D" id="3.30.450.20">
    <property type="entry name" value="PAS domain"/>
    <property type="match status" value="1"/>
</dbReference>
<dbReference type="FunFam" id="3.30.70.270:FF:000001">
    <property type="entry name" value="Diguanylate cyclase domain protein"/>
    <property type="match status" value="1"/>
</dbReference>
<dbReference type="InterPro" id="IPR035919">
    <property type="entry name" value="EAL_sf"/>
</dbReference>
<dbReference type="SMART" id="SM00091">
    <property type="entry name" value="PAS"/>
    <property type="match status" value="1"/>
</dbReference>
<proteinExistence type="predicted"/>
<dbReference type="RefSeq" id="WP_065524101.1">
    <property type="nucleotide sequence ID" value="NZ_CP016540.2"/>
</dbReference>
<feature type="domain" description="EAL" evidence="4">
    <location>
        <begin position="542"/>
        <end position="794"/>
    </location>
</feature>
<dbReference type="Pfam" id="PF03707">
    <property type="entry name" value="MHYT"/>
    <property type="match status" value="2"/>
</dbReference>
<dbReference type="PROSITE" id="PS50883">
    <property type="entry name" value="EAL"/>
    <property type="match status" value="1"/>
</dbReference>
<dbReference type="SUPFAM" id="SSF55785">
    <property type="entry name" value="PYP-like sensor domain (PAS domain)"/>
    <property type="match status" value="1"/>
</dbReference>
<dbReference type="NCBIfam" id="TIGR00229">
    <property type="entry name" value="sensory_box"/>
    <property type="match status" value="1"/>
</dbReference>
<dbReference type="PANTHER" id="PTHR44757">
    <property type="entry name" value="DIGUANYLATE CYCLASE DGCP"/>
    <property type="match status" value="1"/>
</dbReference>
<dbReference type="NCBIfam" id="TIGR00254">
    <property type="entry name" value="GGDEF"/>
    <property type="match status" value="1"/>
</dbReference>
<feature type="transmembrane region" description="Helical" evidence="1">
    <location>
        <begin position="47"/>
        <end position="70"/>
    </location>
</feature>
<feature type="domain" description="PAC" evidence="3">
    <location>
        <begin position="319"/>
        <end position="369"/>
    </location>
</feature>
<feature type="transmembrane region" description="Helical" evidence="1">
    <location>
        <begin position="176"/>
        <end position="197"/>
    </location>
</feature>